<dbReference type="GO" id="GO:0032259">
    <property type="term" value="P:methylation"/>
    <property type="evidence" value="ECO:0007669"/>
    <property type="project" value="UniProtKB-KW"/>
</dbReference>
<evidence type="ECO:0000313" key="3">
    <source>
        <dbReference type="EMBL" id="MBD0415809.1"/>
    </source>
</evidence>
<dbReference type="GO" id="GO:0008168">
    <property type="term" value="F:methyltransferase activity"/>
    <property type="evidence" value="ECO:0007669"/>
    <property type="project" value="UniProtKB-KW"/>
</dbReference>
<accession>A0A8J6TZ77</accession>
<dbReference type="Pfam" id="PF13649">
    <property type="entry name" value="Methyltransf_25"/>
    <property type="match status" value="1"/>
</dbReference>
<reference evidence="3" key="1">
    <citation type="submission" date="2020-09" db="EMBL/GenBank/DDBJ databases">
        <title>Genome seq and assembly of Tianweitania sp.</title>
        <authorList>
            <person name="Chhetri G."/>
        </authorList>
    </citation>
    <scope>NUCLEOTIDE SEQUENCE</scope>
    <source>
        <strain evidence="3">Rool2</strain>
    </source>
</reference>
<protein>
    <submittedName>
        <fullName evidence="3">Class I SAM-dependent methyltransferase</fullName>
    </submittedName>
</protein>
<dbReference type="Gene3D" id="3.40.50.150">
    <property type="entry name" value="Vaccinia Virus protein VP39"/>
    <property type="match status" value="1"/>
</dbReference>
<dbReference type="EMBL" id="JACVVX010000004">
    <property type="protein sequence ID" value="MBD0415809.1"/>
    <property type="molecule type" value="Genomic_DNA"/>
</dbReference>
<name>A0A8J6TZ77_9HYPH</name>
<evidence type="ECO:0000256" key="1">
    <source>
        <dbReference type="ARBA" id="ARBA00022679"/>
    </source>
</evidence>
<keyword evidence="1" id="KW-0808">Transferase</keyword>
<dbReference type="CDD" id="cd02440">
    <property type="entry name" value="AdoMet_MTases"/>
    <property type="match status" value="1"/>
</dbReference>
<keyword evidence="4" id="KW-1185">Reference proteome</keyword>
<comment type="caution">
    <text evidence="3">The sequence shown here is derived from an EMBL/GenBank/DDBJ whole genome shotgun (WGS) entry which is preliminary data.</text>
</comment>
<feature type="domain" description="Methyltransferase" evidence="2">
    <location>
        <begin position="54"/>
        <end position="144"/>
    </location>
</feature>
<dbReference type="InterPro" id="IPR041698">
    <property type="entry name" value="Methyltransf_25"/>
</dbReference>
<evidence type="ECO:0000313" key="4">
    <source>
        <dbReference type="Proteomes" id="UP000643405"/>
    </source>
</evidence>
<dbReference type="AlphaFoldDB" id="A0A8J6TZ77"/>
<proteinExistence type="predicted"/>
<gene>
    <name evidence="3" type="ORF">ICI42_14195</name>
</gene>
<evidence type="ECO:0000259" key="2">
    <source>
        <dbReference type="Pfam" id="PF13649"/>
    </source>
</evidence>
<sequence>MAETEDDPAANAADNVVGLYERQAELWDRLRGRSLFERIWLDRFLALVPKGGSVLDLGCGSGEPIARYFIECGHPVTGVDSSESLIAFCRRRFPDQEWLLADMRQLDLGMRFDGLVAWDSFFHLPPAEQRPMFSRFAQHIRPGGVLMFTSGPHHGDALGAFGGETLYHGSLAPEEYKALLGENGFDVLRHTVEDPDCGGHTIWLAALRRVNCGD</sequence>
<dbReference type="RefSeq" id="WP_188165241.1">
    <property type="nucleotide sequence ID" value="NZ_JACVVX010000004.1"/>
</dbReference>
<organism evidence="3 4">
    <name type="scientific">Oryzicola mucosus</name>
    <dbReference type="NCBI Taxonomy" id="2767425"/>
    <lineage>
        <taxon>Bacteria</taxon>
        <taxon>Pseudomonadati</taxon>
        <taxon>Pseudomonadota</taxon>
        <taxon>Alphaproteobacteria</taxon>
        <taxon>Hyphomicrobiales</taxon>
        <taxon>Phyllobacteriaceae</taxon>
        <taxon>Oryzicola</taxon>
    </lineage>
</organism>
<dbReference type="Proteomes" id="UP000643405">
    <property type="component" value="Unassembled WGS sequence"/>
</dbReference>
<keyword evidence="3" id="KW-0489">Methyltransferase</keyword>
<dbReference type="InterPro" id="IPR029063">
    <property type="entry name" value="SAM-dependent_MTases_sf"/>
</dbReference>
<dbReference type="SUPFAM" id="SSF53335">
    <property type="entry name" value="S-adenosyl-L-methionine-dependent methyltransferases"/>
    <property type="match status" value="1"/>
</dbReference>
<dbReference type="PANTHER" id="PTHR43861">
    <property type="entry name" value="TRANS-ACONITATE 2-METHYLTRANSFERASE-RELATED"/>
    <property type="match status" value="1"/>
</dbReference>